<accession>A0ABU1NA14</accession>
<evidence type="ECO:0000256" key="1">
    <source>
        <dbReference type="SAM" id="MobiDB-lite"/>
    </source>
</evidence>
<evidence type="ECO:0000313" key="3">
    <source>
        <dbReference type="Proteomes" id="UP001184230"/>
    </source>
</evidence>
<dbReference type="RefSeq" id="WP_309899210.1">
    <property type="nucleotide sequence ID" value="NZ_JAVDRF010000002.1"/>
</dbReference>
<proteinExistence type="predicted"/>
<dbReference type="Proteomes" id="UP001184230">
    <property type="component" value="Unassembled WGS sequence"/>
</dbReference>
<organism evidence="2 3">
    <name type="scientific">Variovorax soli</name>
    <dbReference type="NCBI Taxonomy" id="376815"/>
    <lineage>
        <taxon>Bacteria</taxon>
        <taxon>Pseudomonadati</taxon>
        <taxon>Pseudomonadota</taxon>
        <taxon>Betaproteobacteria</taxon>
        <taxon>Burkholderiales</taxon>
        <taxon>Comamonadaceae</taxon>
        <taxon>Variovorax</taxon>
    </lineage>
</organism>
<feature type="compositionally biased region" description="Low complexity" evidence="1">
    <location>
        <begin position="51"/>
        <end position="64"/>
    </location>
</feature>
<feature type="compositionally biased region" description="Basic and acidic residues" evidence="1">
    <location>
        <begin position="1"/>
        <end position="12"/>
    </location>
</feature>
<reference evidence="2 3" key="1">
    <citation type="submission" date="2023-07" db="EMBL/GenBank/DDBJ databases">
        <title>Sorghum-associated microbial communities from plants grown in Nebraska, USA.</title>
        <authorList>
            <person name="Schachtman D."/>
        </authorList>
    </citation>
    <scope>NUCLEOTIDE SEQUENCE [LARGE SCALE GENOMIC DNA]</scope>
    <source>
        <strain evidence="2 3">DS1781</strain>
    </source>
</reference>
<feature type="compositionally biased region" description="Acidic residues" evidence="1">
    <location>
        <begin position="15"/>
        <end position="26"/>
    </location>
</feature>
<comment type="caution">
    <text evidence="2">The sequence shown here is derived from an EMBL/GenBank/DDBJ whole genome shotgun (WGS) entry which is preliminary data.</text>
</comment>
<name>A0ABU1NA14_9BURK</name>
<evidence type="ECO:0000313" key="2">
    <source>
        <dbReference type="EMBL" id="MDR6535270.1"/>
    </source>
</evidence>
<gene>
    <name evidence="2" type="ORF">J2739_001030</name>
</gene>
<protein>
    <submittedName>
        <fullName evidence="2">Uncharacterized protein</fullName>
    </submittedName>
</protein>
<feature type="region of interest" description="Disordered" evidence="1">
    <location>
        <begin position="1"/>
        <end position="64"/>
    </location>
</feature>
<dbReference type="EMBL" id="JAVDRF010000002">
    <property type="protein sequence ID" value="MDR6535270.1"/>
    <property type="molecule type" value="Genomic_DNA"/>
</dbReference>
<keyword evidence="3" id="KW-1185">Reference proteome</keyword>
<sequence length="64" mass="6310">MNNPDPHSRDPTPPDFEESVAGEEDPGAAVELPTSPPAGHEAPAGTPPAPAKSDAPPSSGTGQA</sequence>